<dbReference type="GO" id="GO:0005576">
    <property type="term" value="C:extracellular region"/>
    <property type="evidence" value="ECO:0007669"/>
    <property type="project" value="UniProtKB-SubCell"/>
</dbReference>
<dbReference type="InterPro" id="IPR011042">
    <property type="entry name" value="6-blade_b-propeller_TolB-like"/>
</dbReference>
<dbReference type="Proteomes" id="UP000663880">
    <property type="component" value="Unassembled WGS sequence"/>
</dbReference>
<dbReference type="PANTHER" id="PTHR10009">
    <property type="entry name" value="PROTEIN YELLOW-RELATED"/>
    <property type="match status" value="1"/>
</dbReference>
<comment type="caution">
    <text evidence="6">The sequence shown here is derived from an EMBL/GenBank/DDBJ whole genome shotgun (WGS) entry which is preliminary data.</text>
</comment>
<keyword evidence="3" id="KW-0964">Secreted</keyword>
<keyword evidence="7" id="KW-1185">Reference proteome</keyword>
<accession>A0A821WB42</accession>
<sequence length="474" mass="53829">MSRRYQNRMCGQLLSQYDSHLLDIYKAEMGYGVERFFLLAYCLACCWPGLGAKTGLRIVRQWAELDFVFPSETVQQIAIERQYYIKGNSVPLDVDVQHKKGPEKSRIFVTIPRFDTGRPMTFGTVEDDSRIRAYPDYSWHDNQGLNCDGMTSVFRVAIDKCQRLWVMDSGKIGDAQVCQPQLLAFNLHNDQLIYRHRVNASSYIASSLFITPVVDIKGRGPNDCSDTFVYVADVSGFGILVVDVDRDRSWRISHRHFFPYPSHGSFSIDGETFDLMDGVFGFALSPRLADGYRFLYFHALASVKENVVRTSVLQNDSFIHDPNADPNSVSVFAEERPNQSAAEAMNKDGILFFGLMEPPGIWCWNSATEYSTSNFHQIAINRETLQFASGVKIVTNIKGEEELWVLTSSFQRVMTGTLSSDRINYRIHAEKIPNLLQNSPCVMTPKDRAVGHHANLITPDKPRHFYKYGAVAFL</sequence>
<reference evidence="6" key="1">
    <citation type="submission" date="2021-02" db="EMBL/GenBank/DDBJ databases">
        <authorList>
            <person name="Steward A R."/>
        </authorList>
    </citation>
    <scope>NUCLEOTIDE SEQUENCE</scope>
</reference>
<comment type="subcellular location">
    <subcellularLocation>
        <location evidence="1">Secreted</location>
    </subcellularLocation>
</comment>
<dbReference type="FunFam" id="2.120.10.30:FF:000045">
    <property type="entry name" value="Blast:Protein yellow"/>
    <property type="match status" value="1"/>
</dbReference>
<comment type="similarity">
    <text evidence="2">Belongs to the major royal jelly protein family.</text>
</comment>
<gene>
    <name evidence="6" type="ORF">PMACD_LOCUS13208</name>
</gene>
<evidence type="ECO:0000256" key="5">
    <source>
        <dbReference type="ARBA" id="ARBA00023180"/>
    </source>
</evidence>
<organism evidence="6 7">
    <name type="scientific">Pieris macdunnoughi</name>
    <dbReference type="NCBI Taxonomy" id="345717"/>
    <lineage>
        <taxon>Eukaryota</taxon>
        <taxon>Metazoa</taxon>
        <taxon>Ecdysozoa</taxon>
        <taxon>Arthropoda</taxon>
        <taxon>Hexapoda</taxon>
        <taxon>Insecta</taxon>
        <taxon>Pterygota</taxon>
        <taxon>Neoptera</taxon>
        <taxon>Endopterygota</taxon>
        <taxon>Lepidoptera</taxon>
        <taxon>Glossata</taxon>
        <taxon>Ditrysia</taxon>
        <taxon>Papilionoidea</taxon>
        <taxon>Pieridae</taxon>
        <taxon>Pierinae</taxon>
        <taxon>Pieris</taxon>
    </lineage>
</organism>
<evidence type="ECO:0008006" key="8">
    <source>
        <dbReference type="Google" id="ProtNLM"/>
    </source>
</evidence>
<dbReference type="EMBL" id="CAJOBZ010000061">
    <property type="protein sequence ID" value="CAF4923145.1"/>
    <property type="molecule type" value="Genomic_DNA"/>
</dbReference>
<dbReference type="PANTHER" id="PTHR10009:SF7">
    <property type="entry name" value="GH10609P-RELATED"/>
    <property type="match status" value="1"/>
</dbReference>
<dbReference type="InterPro" id="IPR017996">
    <property type="entry name" value="MRJP/yellow-related"/>
</dbReference>
<dbReference type="Gene3D" id="2.120.10.30">
    <property type="entry name" value="TolB, C-terminal domain"/>
    <property type="match status" value="1"/>
</dbReference>
<keyword evidence="5" id="KW-0325">Glycoprotein</keyword>
<evidence type="ECO:0000256" key="4">
    <source>
        <dbReference type="ARBA" id="ARBA00022729"/>
    </source>
</evidence>
<keyword evidence="4" id="KW-0732">Signal</keyword>
<evidence type="ECO:0000256" key="2">
    <source>
        <dbReference type="ARBA" id="ARBA00009127"/>
    </source>
</evidence>
<evidence type="ECO:0000313" key="7">
    <source>
        <dbReference type="Proteomes" id="UP000663880"/>
    </source>
</evidence>
<evidence type="ECO:0000313" key="6">
    <source>
        <dbReference type="EMBL" id="CAF4923145.1"/>
    </source>
</evidence>
<protein>
    <recommendedName>
        <fullName evidence="8">Yellow-d</fullName>
    </recommendedName>
</protein>
<dbReference type="AlphaFoldDB" id="A0A821WB42"/>
<dbReference type="Pfam" id="PF03022">
    <property type="entry name" value="MRJP"/>
    <property type="match status" value="1"/>
</dbReference>
<dbReference type="OrthoDB" id="8184345at2759"/>
<evidence type="ECO:0000256" key="3">
    <source>
        <dbReference type="ARBA" id="ARBA00022525"/>
    </source>
</evidence>
<dbReference type="PRINTS" id="PR01366">
    <property type="entry name" value="ROYALJELLY"/>
</dbReference>
<proteinExistence type="inferred from homology"/>
<name>A0A821WB42_9NEOP</name>
<evidence type="ECO:0000256" key="1">
    <source>
        <dbReference type="ARBA" id="ARBA00004613"/>
    </source>
</evidence>